<dbReference type="EMBL" id="BARS01008372">
    <property type="protein sequence ID" value="GAF77837.1"/>
    <property type="molecule type" value="Genomic_DNA"/>
</dbReference>
<accession>X0SPM8</accession>
<protein>
    <recommendedName>
        <fullName evidence="1">4Fe-4S ferredoxin-type domain-containing protein</fullName>
    </recommendedName>
</protein>
<dbReference type="InterPro" id="IPR002586">
    <property type="entry name" value="CobQ/CobB/MinD/ParA_Nub-bd_dom"/>
</dbReference>
<dbReference type="PROSITE" id="PS51379">
    <property type="entry name" value="4FE4S_FER_2"/>
    <property type="match status" value="2"/>
</dbReference>
<dbReference type="PROSITE" id="PS00198">
    <property type="entry name" value="4FE4S_FER_1"/>
    <property type="match status" value="1"/>
</dbReference>
<organism evidence="2">
    <name type="scientific">marine sediment metagenome</name>
    <dbReference type="NCBI Taxonomy" id="412755"/>
    <lineage>
        <taxon>unclassified sequences</taxon>
        <taxon>metagenomes</taxon>
        <taxon>ecological metagenomes</taxon>
    </lineage>
</organism>
<dbReference type="Pfam" id="PF01656">
    <property type="entry name" value="CbiA"/>
    <property type="match status" value="1"/>
</dbReference>
<dbReference type="InterPro" id="IPR017896">
    <property type="entry name" value="4Fe4S_Fe-S-bd"/>
</dbReference>
<feature type="domain" description="4Fe-4S ferredoxin-type" evidence="1">
    <location>
        <begin position="96"/>
        <end position="124"/>
    </location>
</feature>
<dbReference type="CDD" id="cd03110">
    <property type="entry name" value="SIMIBI_bact_arch"/>
    <property type="match status" value="1"/>
</dbReference>
<dbReference type="Gene3D" id="3.40.50.300">
    <property type="entry name" value="P-loop containing nucleotide triphosphate hydrolases"/>
    <property type="match status" value="1"/>
</dbReference>
<dbReference type="SUPFAM" id="SSF52540">
    <property type="entry name" value="P-loop containing nucleoside triphosphate hydrolases"/>
    <property type="match status" value="1"/>
</dbReference>
<sequence>MPENFVIAVASGKGGTGKTTIATNLAVTAAASGKKVQYIDCDVEEPNGHIFLKPNIEKTQAVTVDVPQVDLKKCTGCGKCSEICQYSAIVHLKDNNVLTFEQLCHSCGGCLLVCPADVIKPKPLNIGDIEFGKAGDIDFVHSRLRIGSVRTPSLIREVKKHIKDDSLAIIDVPPGTSCPVVEAVRGADFVLLVTEPTPFGLNDLKLAVGLVREMNLPFAVVINRCNIGTEDAANFCRVENIAVLLELPDDRRIAQAYSSGKIIVEALPEYRKRFSDLAHRLKAL</sequence>
<proteinExistence type="predicted"/>
<feature type="domain" description="4Fe-4S ferredoxin-type" evidence="1">
    <location>
        <begin position="65"/>
        <end position="95"/>
    </location>
</feature>
<evidence type="ECO:0000313" key="2">
    <source>
        <dbReference type="EMBL" id="GAF77837.1"/>
    </source>
</evidence>
<evidence type="ECO:0000259" key="1">
    <source>
        <dbReference type="PROSITE" id="PS51379"/>
    </source>
</evidence>
<dbReference type="PANTHER" id="PTHR43063:SF1">
    <property type="entry name" value="4FE-4S CLUSTER CONTAINING PARA FAMILY ATPASE PROTEIN"/>
    <property type="match status" value="1"/>
</dbReference>
<gene>
    <name evidence="2" type="ORF">S01H1_15974</name>
</gene>
<reference evidence="2" key="1">
    <citation type="journal article" date="2014" name="Front. Microbiol.">
        <title>High frequency of phylogenetically diverse reductive dehalogenase-homologous genes in deep subseafloor sedimentary metagenomes.</title>
        <authorList>
            <person name="Kawai M."/>
            <person name="Futagami T."/>
            <person name="Toyoda A."/>
            <person name="Takaki Y."/>
            <person name="Nishi S."/>
            <person name="Hori S."/>
            <person name="Arai W."/>
            <person name="Tsubouchi T."/>
            <person name="Morono Y."/>
            <person name="Uchiyama I."/>
            <person name="Ito T."/>
            <person name="Fujiyama A."/>
            <person name="Inagaki F."/>
            <person name="Takami H."/>
        </authorList>
    </citation>
    <scope>NUCLEOTIDE SEQUENCE</scope>
    <source>
        <strain evidence="2">Expedition CK06-06</strain>
    </source>
</reference>
<dbReference type="Gene3D" id="3.30.70.20">
    <property type="match status" value="1"/>
</dbReference>
<dbReference type="InterPro" id="IPR027417">
    <property type="entry name" value="P-loop_NTPase"/>
</dbReference>
<name>X0SPM8_9ZZZZ</name>
<dbReference type="AlphaFoldDB" id="X0SPM8"/>
<dbReference type="Pfam" id="PF00037">
    <property type="entry name" value="Fer4"/>
    <property type="match status" value="1"/>
</dbReference>
<dbReference type="InterPro" id="IPR017900">
    <property type="entry name" value="4Fe4S_Fe_S_CS"/>
</dbReference>
<dbReference type="PANTHER" id="PTHR43063">
    <property type="entry name" value="4FE-4S CLUSTER CONTAINING PARA FAMILY ATPASE PROTEIN"/>
    <property type="match status" value="1"/>
</dbReference>
<comment type="caution">
    <text evidence="2">The sequence shown here is derived from an EMBL/GenBank/DDBJ whole genome shotgun (WGS) entry which is preliminary data.</text>
</comment>